<keyword evidence="2" id="KW-1185">Reference proteome</keyword>
<evidence type="ECO:0000313" key="1">
    <source>
        <dbReference type="EMBL" id="MCS3902074.1"/>
    </source>
</evidence>
<comment type="caution">
    <text evidence="1">The sequence shown here is derived from an EMBL/GenBank/DDBJ whole genome shotgun (WGS) entry which is preliminary data.</text>
</comment>
<protein>
    <submittedName>
        <fullName evidence="1">Uncharacterized protein</fullName>
    </submittedName>
</protein>
<proteinExistence type="predicted"/>
<dbReference type="AlphaFoldDB" id="A0AAE3HGT3"/>
<evidence type="ECO:0000313" key="2">
    <source>
        <dbReference type="Proteomes" id="UP001204445"/>
    </source>
</evidence>
<organism evidence="1 2">
    <name type="scientific">Methylohalomonas lacus</name>
    <dbReference type="NCBI Taxonomy" id="398773"/>
    <lineage>
        <taxon>Bacteria</taxon>
        <taxon>Pseudomonadati</taxon>
        <taxon>Pseudomonadota</taxon>
        <taxon>Gammaproteobacteria</taxon>
        <taxon>Methylohalomonadales</taxon>
        <taxon>Methylohalomonadaceae</taxon>
        <taxon>Methylohalomonas</taxon>
    </lineage>
</organism>
<dbReference type="RefSeq" id="WP_259053363.1">
    <property type="nucleotide sequence ID" value="NZ_JANUCT010000001.1"/>
</dbReference>
<name>A0AAE3HGT3_9GAMM</name>
<dbReference type="EMBL" id="JANUCT010000001">
    <property type="protein sequence ID" value="MCS3902074.1"/>
    <property type="molecule type" value="Genomic_DNA"/>
</dbReference>
<reference evidence="1" key="1">
    <citation type="submission" date="2022-08" db="EMBL/GenBank/DDBJ databases">
        <title>Genomic Encyclopedia of Type Strains, Phase III (KMG-III): the genomes of soil and plant-associated and newly described type strains.</title>
        <authorList>
            <person name="Whitman W."/>
        </authorList>
    </citation>
    <scope>NUCLEOTIDE SEQUENCE</scope>
    <source>
        <strain evidence="1">HMT 1</strain>
    </source>
</reference>
<accession>A0AAE3HGT3</accession>
<dbReference type="Proteomes" id="UP001204445">
    <property type="component" value="Unassembled WGS sequence"/>
</dbReference>
<gene>
    <name evidence="1" type="ORF">J2T55_000066</name>
</gene>
<sequence>MATPDTRLFTETDPGTVPLGALQASLFRLMTLYSVMPCLGKARTIVRMLGALIQHPDLKDWPPQQAIYRDMLDTWRQLAESASVVRCADDGPAASLH</sequence>